<sequence length="167" mass="18613">MSGLRLSTSIKHQSTLALQSHNAKPAVRPNGGTRTQRENAENTAEDAYVSKSRVGDQRSGFVILVPARLGSRRRTSPTGSGICRKRFCVSFPLFPEPASQQQPIDNQPTRRRTVSSIEKRACASSIVRRQIPESTCWHGLRPPDADPDRHRKRLTQQHRLSRLGVPG</sequence>
<reference evidence="2 3" key="1">
    <citation type="submission" date="2016-05" db="EMBL/GenBank/DDBJ databases">
        <title>Genome sequencing of Trichophyton rubrum CMCC(F)T1i isolated from hair.</title>
        <authorList>
            <person name="Zhan P."/>
            <person name="Tao Y."/>
            <person name="Liu W."/>
        </authorList>
    </citation>
    <scope>NUCLEOTIDE SEQUENCE [LARGE SCALE GENOMIC DNA]</scope>
    <source>
        <strain evidence="3">CMCC(F)T1i</strain>
    </source>
</reference>
<gene>
    <name evidence="2" type="ORF">A7C99_1179</name>
</gene>
<feature type="compositionally biased region" description="Polar residues" evidence="1">
    <location>
        <begin position="1"/>
        <end position="22"/>
    </location>
</feature>
<dbReference type="EMBL" id="LHPM01000010">
    <property type="protein sequence ID" value="OAL67315.1"/>
    <property type="molecule type" value="Genomic_DNA"/>
</dbReference>
<evidence type="ECO:0000256" key="1">
    <source>
        <dbReference type="SAM" id="MobiDB-lite"/>
    </source>
</evidence>
<evidence type="ECO:0000313" key="2">
    <source>
        <dbReference type="EMBL" id="OAL67315.1"/>
    </source>
</evidence>
<dbReference type="Proteomes" id="UP000243015">
    <property type="component" value="Unassembled WGS sequence"/>
</dbReference>
<feature type="compositionally biased region" description="Polar residues" evidence="1">
    <location>
        <begin position="98"/>
        <end position="107"/>
    </location>
</feature>
<evidence type="ECO:0000313" key="3">
    <source>
        <dbReference type="Proteomes" id="UP000243015"/>
    </source>
</evidence>
<organism evidence="2 3">
    <name type="scientific">Trichophyton rubrum</name>
    <name type="common">Athlete's foot fungus</name>
    <name type="synonym">Epidermophyton rubrum</name>
    <dbReference type="NCBI Taxonomy" id="5551"/>
    <lineage>
        <taxon>Eukaryota</taxon>
        <taxon>Fungi</taxon>
        <taxon>Dikarya</taxon>
        <taxon>Ascomycota</taxon>
        <taxon>Pezizomycotina</taxon>
        <taxon>Eurotiomycetes</taxon>
        <taxon>Eurotiomycetidae</taxon>
        <taxon>Onygenales</taxon>
        <taxon>Arthrodermataceae</taxon>
        <taxon>Trichophyton</taxon>
    </lineage>
</organism>
<accession>A0A178F5T5</accession>
<feature type="region of interest" description="Disordered" evidence="1">
    <location>
        <begin position="1"/>
        <end position="47"/>
    </location>
</feature>
<feature type="region of interest" description="Disordered" evidence="1">
    <location>
        <begin position="136"/>
        <end position="155"/>
    </location>
</feature>
<name>A0A178F5T5_TRIRU</name>
<comment type="caution">
    <text evidence="2">The sequence shown here is derived from an EMBL/GenBank/DDBJ whole genome shotgun (WGS) entry which is preliminary data.</text>
</comment>
<feature type="region of interest" description="Disordered" evidence="1">
    <location>
        <begin position="97"/>
        <end position="117"/>
    </location>
</feature>
<proteinExistence type="predicted"/>
<dbReference type="AlphaFoldDB" id="A0A178F5T5"/>
<protein>
    <submittedName>
        <fullName evidence="2">BZIP transcription factor</fullName>
    </submittedName>
</protein>